<dbReference type="HOGENOM" id="CLU_2346991_0_0_1"/>
<dbReference type="InParanoid" id="A0A067PW47"/>
<organism evidence="3 4">
    <name type="scientific">Jaapia argillacea MUCL 33604</name>
    <dbReference type="NCBI Taxonomy" id="933084"/>
    <lineage>
        <taxon>Eukaryota</taxon>
        <taxon>Fungi</taxon>
        <taxon>Dikarya</taxon>
        <taxon>Basidiomycota</taxon>
        <taxon>Agaricomycotina</taxon>
        <taxon>Agaricomycetes</taxon>
        <taxon>Agaricomycetidae</taxon>
        <taxon>Jaapiales</taxon>
        <taxon>Jaapiaceae</taxon>
        <taxon>Jaapia</taxon>
    </lineage>
</organism>
<keyword evidence="2" id="KW-0732">Signal</keyword>
<feature type="signal peptide" evidence="2">
    <location>
        <begin position="1"/>
        <end position="19"/>
    </location>
</feature>
<dbReference type="Proteomes" id="UP000027265">
    <property type="component" value="Unassembled WGS sequence"/>
</dbReference>
<evidence type="ECO:0000256" key="1">
    <source>
        <dbReference type="SAM" id="Phobius"/>
    </source>
</evidence>
<keyword evidence="1" id="KW-1133">Transmembrane helix</keyword>
<evidence type="ECO:0000313" key="4">
    <source>
        <dbReference type="Proteomes" id="UP000027265"/>
    </source>
</evidence>
<reference evidence="4" key="1">
    <citation type="journal article" date="2014" name="Proc. Natl. Acad. Sci. U.S.A.">
        <title>Extensive sampling of basidiomycete genomes demonstrates inadequacy of the white-rot/brown-rot paradigm for wood decay fungi.</title>
        <authorList>
            <person name="Riley R."/>
            <person name="Salamov A.A."/>
            <person name="Brown D.W."/>
            <person name="Nagy L.G."/>
            <person name="Floudas D."/>
            <person name="Held B.W."/>
            <person name="Levasseur A."/>
            <person name="Lombard V."/>
            <person name="Morin E."/>
            <person name="Otillar R."/>
            <person name="Lindquist E.A."/>
            <person name="Sun H."/>
            <person name="LaButti K.M."/>
            <person name="Schmutz J."/>
            <person name="Jabbour D."/>
            <person name="Luo H."/>
            <person name="Baker S.E."/>
            <person name="Pisabarro A.G."/>
            <person name="Walton J.D."/>
            <person name="Blanchette R.A."/>
            <person name="Henrissat B."/>
            <person name="Martin F."/>
            <person name="Cullen D."/>
            <person name="Hibbett D.S."/>
            <person name="Grigoriev I.V."/>
        </authorList>
    </citation>
    <scope>NUCLEOTIDE SEQUENCE [LARGE SCALE GENOMIC DNA]</scope>
    <source>
        <strain evidence="4">MUCL 33604</strain>
    </source>
</reference>
<dbReference type="AlphaFoldDB" id="A0A067PW47"/>
<sequence length="97" mass="10502">MKHTTILALPSLLCHALEGGGVLTGGRGLRTGYLSSQETEIHGRADRNGRRVWILPSCIQLSGACMSSAMSMFFFSWPCSLFRVNAMNVIVDSGLTI</sequence>
<evidence type="ECO:0008006" key="5">
    <source>
        <dbReference type="Google" id="ProtNLM"/>
    </source>
</evidence>
<evidence type="ECO:0000313" key="3">
    <source>
        <dbReference type="EMBL" id="KDQ58100.1"/>
    </source>
</evidence>
<feature type="chain" id="PRO_5001643490" description="Secreted protein" evidence="2">
    <location>
        <begin position="20"/>
        <end position="97"/>
    </location>
</feature>
<evidence type="ECO:0000256" key="2">
    <source>
        <dbReference type="SAM" id="SignalP"/>
    </source>
</evidence>
<protein>
    <recommendedName>
        <fullName evidence="5">Secreted protein</fullName>
    </recommendedName>
</protein>
<gene>
    <name evidence="3" type="ORF">JAAARDRAFT_256799</name>
</gene>
<keyword evidence="1" id="KW-0812">Transmembrane</keyword>
<keyword evidence="4" id="KW-1185">Reference proteome</keyword>
<keyword evidence="1" id="KW-0472">Membrane</keyword>
<proteinExistence type="predicted"/>
<name>A0A067PW47_9AGAM</name>
<feature type="transmembrane region" description="Helical" evidence="1">
    <location>
        <begin position="53"/>
        <end position="77"/>
    </location>
</feature>
<accession>A0A067PW47</accession>
<dbReference type="EMBL" id="KL197718">
    <property type="protein sequence ID" value="KDQ58100.1"/>
    <property type="molecule type" value="Genomic_DNA"/>
</dbReference>